<dbReference type="SUPFAM" id="SSF81631">
    <property type="entry name" value="PAP/OAS1 substrate-binding domain"/>
    <property type="match status" value="1"/>
</dbReference>
<feature type="region of interest" description="Disordered" evidence="5">
    <location>
        <begin position="725"/>
        <end position="753"/>
    </location>
</feature>
<dbReference type="GO" id="GO:0010605">
    <property type="term" value="P:negative regulation of macromolecule metabolic process"/>
    <property type="evidence" value="ECO:0007669"/>
    <property type="project" value="UniProtKB-ARBA"/>
</dbReference>
<dbReference type="InterPro" id="IPR054708">
    <property type="entry name" value="MTPAP-like_central"/>
</dbReference>
<evidence type="ECO:0000256" key="4">
    <source>
        <dbReference type="ARBA" id="ARBA00022842"/>
    </source>
</evidence>
<dbReference type="EMBL" id="JAULSN010000003">
    <property type="protein sequence ID" value="KAK3375913.1"/>
    <property type="molecule type" value="Genomic_DNA"/>
</dbReference>
<name>A0AAE0NAB9_9PEZI</name>
<protein>
    <recommendedName>
        <fullName evidence="2">polynucleotide adenylyltransferase</fullName>
        <ecNumber evidence="2">2.7.7.19</ecNumber>
    </recommendedName>
</protein>
<sequence length="753" mass="85014">MSYRDRYPPNGGGSYRSSLYRDYRDGDYRDGRSQSSLPPRPSRLTGPPSSLPPRPPANPRLFGDSHDTYRPLPPFPSQSDYRGSDRGSRAANPPRPPPPPNYAPPPLPSDPPPPATRDTYRPPQGSFSFRADAPPGIQQSYTDGHRGPQHRRNQNGGPRHHWQQENGQRRPRHSWIPAERDLLKASHSTGTEQELFSTEGGVTYRPVIDLTDSDEAEMDISGDEADGPAEPSNKRARLSISQAASGDSVPKWSNSDPYSALPAEAGVQTKKKDVVQMIRKARVPAKDIKPSLPTSAEDFISFDLDESDDEVQEIREVEFRKKSEARNDDDRNSRNSRKRTYDEYNQLPHASLEKPARAPAGGLILSKWREKEGENPYPWQVDDHSTTPKMGVWLHKDIVDFYEFVKPREFEGKLREALIQDLKQFSRAVFRKDAEFYPFGSYPSGLYLPTADMDLVFMSDSFRNSGVAKYDKKSVLFALQQMLVNNGKAYEDNVEVISHAKVPIVKYVDQTTGLKVDISFENSTGITALETFKSWKNQYPAMPALVTLIKHFLAMRGLNEPVNGGIGGFSVTCLVVSMLQMMPQVQSRNMDPRHHLGELLLEFLDLYGNNFDYTNLAICLDPPKYIPKHEVGSVDYINYDRLSIIDPNNPANDISGGSRNFYEIVAQFSRAHSLLVDRMEQLDGMSAEERQGQTILGVILGGNYSTFRWQRAHLERLSAQRDPFRYRFPAEQDAPSASASSKSKRRPRPPKRR</sequence>
<comment type="caution">
    <text evidence="8">The sequence shown here is derived from an EMBL/GenBank/DDBJ whole genome shotgun (WGS) entry which is preliminary data.</text>
</comment>
<feature type="compositionally biased region" description="Pro residues" evidence="5">
    <location>
        <begin position="93"/>
        <end position="115"/>
    </location>
</feature>
<dbReference type="CDD" id="cd05402">
    <property type="entry name" value="NT_PAP_TUTase"/>
    <property type="match status" value="1"/>
</dbReference>
<feature type="region of interest" description="Disordered" evidence="5">
    <location>
        <begin position="1"/>
        <end position="257"/>
    </location>
</feature>
<feature type="compositionally biased region" description="Polar residues" evidence="5">
    <location>
        <begin position="239"/>
        <end position="257"/>
    </location>
</feature>
<dbReference type="GO" id="GO:0043634">
    <property type="term" value="P:polyadenylation-dependent ncRNA catabolic process"/>
    <property type="evidence" value="ECO:0007669"/>
    <property type="project" value="TreeGrafter"/>
</dbReference>
<dbReference type="EC" id="2.7.7.19" evidence="2"/>
<dbReference type="SUPFAM" id="SSF81301">
    <property type="entry name" value="Nucleotidyltransferase"/>
    <property type="match status" value="1"/>
</dbReference>
<feature type="domain" description="Poly(A) RNA polymerase mitochondrial-like central palm" evidence="7">
    <location>
        <begin position="394"/>
        <end position="533"/>
    </location>
</feature>
<dbReference type="GO" id="GO:0031123">
    <property type="term" value="P:RNA 3'-end processing"/>
    <property type="evidence" value="ECO:0007669"/>
    <property type="project" value="TreeGrafter"/>
</dbReference>
<organism evidence="8 9">
    <name type="scientific">Lasiosphaeria ovina</name>
    <dbReference type="NCBI Taxonomy" id="92902"/>
    <lineage>
        <taxon>Eukaryota</taxon>
        <taxon>Fungi</taxon>
        <taxon>Dikarya</taxon>
        <taxon>Ascomycota</taxon>
        <taxon>Pezizomycotina</taxon>
        <taxon>Sordariomycetes</taxon>
        <taxon>Sordariomycetidae</taxon>
        <taxon>Sordariales</taxon>
        <taxon>Lasiosphaeriaceae</taxon>
        <taxon>Lasiosphaeria</taxon>
    </lineage>
</organism>
<evidence type="ECO:0000313" key="9">
    <source>
        <dbReference type="Proteomes" id="UP001287356"/>
    </source>
</evidence>
<evidence type="ECO:0000256" key="2">
    <source>
        <dbReference type="ARBA" id="ARBA00012388"/>
    </source>
</evidence>
<dbReference type="PANTHER" id="PTHR23092:SF15">
    <property type="entry name" value="INACTIVE NON-CANONICAL POLY(A) RNA POLYMERASE PROTEIN TRF4-2-RELATED"/>
    <property type="match status" value="1"/>
</dbReference>
<feature type="region of interest" description="Disordered" evidence="5">
    <location>
        <begin position="322"/>
        <end position="355"/>
    </location>
</feature>
<evidence type="ECO:0000256" key="5">
    <source>
        <dbReference type="SAM" id="MobiDB-lite"/>
    </source>
</evidence>
<dbReference type="InterPro" id="IPR045862">
    <property type="entry name" value="Trf4-like"/>
</dbReference>
<keyword evidence="4" id="KW-0460">Magnesium</keyword>
<feature type="compositionally biased region" description="Low complexity" evidence="5">
    <location>
        <begin position="33"/>
        <end position="48"/>
    </location>
</feature>
<proteinExistence type="inferred from homology"/>
<feature type="compositionally biased region" description="Basic and acidic residues" evidence="5">
    <location>
        <begin position="19"/>
        <end position="32"/>
    </location>
</feature>
<dbReference type="InterPro" id="IPR043519">
    <property type="entry name" value="NT_sf"/>
</dbReference>
<dbReference type="InterPro" id="IPR002058">
    <property type="entry name" value="PAP_assoc"/>
</dbReference>
<dbReference type="AlphaFoldDB" id="A0AAE0NAB9"/>
<evidence type="ECO:0000259" key="6">
    <source>
        <dbReference type="Pfam" id="PF03828"/>
    </source>
</evidence>
<dbReference type="GO" id="GO:0046872">
    <property type="term" value="F:metal ion binding"/>
    <property type="evidence" value="ECO:0007669"/>
    <property type="project" value="UniProtKB-KW"/>
</dbReference>
<keyword evidence="9" id="KW-1185">Reference proteome</keyword>
<dbReference type="Gene3D" id="3.30.460.10">
    <property type="entry name" value="Beta Polymerase, domain 2"/>
    <property type="match status" value="1"/>
</dbReference>
<dbReference type="Pfam" id="PF03828">
    <property type="entry name" value="PAP_assoc"/>
    <property type="match status" value="1"/>
</dbReference>
<dbReference type="Gene3D" id="1.10.1410.10">
    <property type="match status" value="1"/>
</dbReference>
<evidence type="ECO:0000313" key="8">
    <source>
        <dbReference type="EMBL" id="KAK3375913.1"/>
    </source>
</evidence>
<dbReference type="GO" id="GO:1990817">
    <property type="term" value="F:poly(A) RNA polymerase activity"/>
    <property type="evidence" value="ECO:0007669"/>
    <property type="project" value="UniProtKB-EC"/>
</dbReference>
<keyword evidence="3" id="KW-0479">Metal-binding</keyword>
<dbReference type="Proteomes" id="UP001287356">
    <property type="component" value="Unassembled WGS sequence"/>
</dbReference>
<dbReference type="GO" id="GO:0003729">
    <property type="term" value="F:mRNA binding"/>
    <property type="evidence" value="ECO:0007669"/>
    <property type="project" value="TreeGrafter"/>
</dbReference>
<evidence type="ECO:0000256" key="3">
    <source>
        <dbReference type="ARBA" id="ARBA00022723"/>
    </source>
</evidence>
<reference evidence="8" key="2">
    <citation type="submission" date="2023-06" db="EMBL/GenBank/DDBJ databases">
        <authorList>
            <consortium name="Lawrence Berkeley National Laboratory"/>
            <person name="Haridas S."/>
            <person name="Hensen N."/>
            <person name="Bonometti L."/>
            <person name="Westerberg I."/>
            <person name="Brannstrom I.O."/>
            <person name="Guillou S."/>
            <person name="Cros-Aarteil S."/>
            <person name="Calhoun S."/>
            <person name="Kuo A."/>
            <person name="Mondo S."/>
            <person name="Pangilinan J."/>
            <person name="Riley R."/>
            <person name="Labutti K."/>
            <person name="Andreopoulos B."/>
            <person name="Lipzen A."/>
            <person name="Chen C."/>
            <person name="Yanf M."/>
            <person name="Daum C."/>
            <person name="Ng V."/>
            <person name="Clum A."/>
            <person name="Steindorff A."/>
            <person name="Ohm R."/>
            <person name="Martin F."/>
            <person name="Silar P."/>
            <person name="Natvig D."/>
            <person name="Lalanne C."/>
            <person name="Gautier V."/>
            <person name="Ament-Velasquez S.L."/>
            <person name="Kruys A."/>
            <person name="Hutchinson M.I."/>
            <person name="Powell A.J."/>
            <person name="Barry K."/>
            <person name="Miller A.N."/>
            <person name="Grigoriev I.V."/>
            <person name="Debuchy R."/>
            <person name="Gladieux P."/>
            <person name="Thoren M.H."/>
            <person name="Johannesson H."/>
        </authorList>
    </citation>
    <scope>NUCLEOTIDE SEQUENCE</scope>
    <source>
        <strain evidence="8">CBS 958.72</strain>
    </source>
</reference>
<gene>
    <name evidence="8" type="ORF">B0T24DRAFT_209048</name>
</gene>
<accession>A0AAE0NAB9</accession>
<evidence type="ECO:0000259" key="7">
    <source>
        <dbReference type="Pfam" id="PF22600"/>
    </source>
</evidence>
<feature type="compositionally biased region" description="Basic and acidic residues" evidence="5">
    <location>
        <begin position="322"/>
        <end position="333"/>
    </location>
</feature>
<dbReference type="GO" id="GO:0005730">
    <property type="term" value="C:nucleolus"/>
    <property type="evidence" value="ECO:0007669"/>
    <property type="project" value="TreeGrafter"/>
</dbReference>
<feature type="compositionally biased region" description="Pro residues" evidence="5">
    <location>
        <begin position="49"/>
        <end position="58"/>
    </location>
</feature>
<reference evidence="8" key="1">
    <citation type="journal article" date="2023" name="Mol. Phylogenet. Evol.">
        <title>Genome-scale phylogeny and comparative genomics of the fungal order Sordariales.</title>
        <authorList>
            <person name="Hensen N."/>
            <person name="Bonometti L."/>
            <person name="Westerberg I."/>
            <person name="Brannstrom I.O."/>
            <person name="Guillou S."/>
            <person name="Cros-Aarteil S."/>
            <person name="Calhoun S."/>
            <person name="Haridas S."/>
            <person name="Kuo A."/>
            <person name="Mondo S."/>
            <person name="Pangilinan J."/>
            <person name="Riley R."/>
            <person name="LaButti K."/>
            <person name="Andreopoulos B."/>
            <person name="Lipzen A."/>
            <person name="Chen C."/>
            <person name="Yan M."/>
            <person name="Daum C."/>
            <person name="Ng V."/>
            <person name="Clum A."/>
            <person name="Steindorff A."/>
            <person name="Ohm R.A."/>
            <person name="Martin F."/>
            <person name="Silar P."/>
            <person name="Natvig D.O."/>
            <person name="Lalanne C."/>
            <person name="Gautier V."/>
            <person name="Ament-Velasquez S.L."/>
            <person name="Kruys A."/>
            <person name="Hutchinson M.I."/>
            <person name="Powell A.J."/>
            <person name="Barry K."/>
            <person name="Miller A.N."/>
            <person name="Grigoriev I.V."/>
            <person name="Debuchy R."/>
            <person name="Gladieux P."/>
            <person name="Hiltunen Thoren M."/>
            <person name="Johannesson H."/>
        </authorList>
    </citation>
    <scope>NUCLEOTIDE SEQUENCE</scope>
    <source>
        <strain evidence="8">CBS 958.72</strain>
    </source>
</reference>
<feature type="compositionally biased region" description="Polar residues" evidence="5">
    <location>
        <begin position="186"/>
        <end position="196"/>
    </location>
</feature>
<feature type="compositionally biased region" description="Acidic residues" evidence="5">
    <location>
        <begin position="211"/>
        <end position="227"/>
    </location>
</feature>
<feature type="compositionally biased region" description="Basic residues" evidence="5">
    <location>
        <begin position="147"/>
        <end position="161"/>
    </location>
</feature>
<dbReference type="GO" id="GO:0031499">
    <property type="term" value="C:TRAMP complex"/>
    <property type="evidence" value="ECO:0007669"/>
    <property type="project" value="TreeGrafter"/>
</dbReference>
<feature type="domain" description="PAP-associated" evidence="6">
    <location>
        <begin position="595"/>
        <end position="652"/>
    </location>
</feature>
<dbReference type="PANTHER" id="PTHR23092">
    <property type="entry name" value="POLY(A) RNA POLYMERASE"/>
    <property type="match status" value="1"/>
</dbReference>
<feature type="compositionally biased region" description="Basic residues" evidence="5">
    <location>
        <begin position="742"/>
        <end position="753"/>
    </location>
</feature>
<dbReference type="Pfam" id="PF22600">
    <property type="entry name" value="MTPAP-like_central"/>
    <property type="match status" value="1"/>
</dbReference>
<comment type="similarity">
    <text evidence="1">Belongs to the DNA polymerase type-B-like family.</text>
</comment>
<evidence type="ECO:0000256" key="1">
    <source>
        <dbReference type="ARBA" id="ARBA00008593"/>
    </source>
</evidence>